<comment type="caution">
    <text evidence="4">The sequence shown here is derived from an EMBL/GenBank/DDBJ whole genome shotgun (WGS) entry which is preliminary data.</text>
</comment>
<dbReference type="InterPro" id="IPR036291">
    <property type="entry name" value="NAD(P)-bd_dom_sf"/>
</dbReference>
<dbReference type="PANTHER" id="PTHR43976">
    <property type="entry name" value="SHORT CHAIN DEHYDROGENASE"/>
    <property type="match status" value="1"/>
</dbReference>
<dbReference type="RefSeq" id="WP_160610481.1">
    <property type="nucleotide sequence ID" value="NZ_WTZA01000001.1"/>
</dbReference>
<dbReference type="SUPFAM" id="SSF51735">
    <property type="entry name" value="NAD(P)-binding Rossmann-fold domains"/>
    <property type="match status" value="1"/>
</dbReference>
<accession>A0A6I4TB69</accession>
<reference evidence="4 5" key="1">
    <citation type="submission" date="2019-12" db="EMBL/GenBank/DDBJ databases">
        <title>Genomic-based taxomic classification of the family Erythrobacteraceae.</title>
        <authorList>
            <person name="Xu L."/>
        </authorList>
    </citation>
    <scope>NUCLEOTIDE SEQUENCE [LARGE SCALE GENOMIC DNA]</scope>
    <source>
        <strain evidence="4 5">100921-2</strain>
    </source>
</reference>
<dbReference type="GO" id="GO:0016491">
    <property type="term" value="F:oxidoreductase activity"/>
    <property type="evidence" value="ECO:0007669"/>
    <property type="project" value="UniProtKB-KW"/>
</dbReference>
<dbReference type="Gene3D" id="3.40.50.720">
    <property type="entry name" value="NAD(P)-binding Rossmann-like Domain"/>
    <property type="match status" value="1"/>
</dbReference>
<keyword evidence="2" id="KW-0560">Oxidoreductase</keyword>
<evidence type="ECO:0000256" key="2">
    <source>
        <dbReference type="ARBA" id="ARBA00023002"/>
    </source>
</evidence>
<organism evidence="4 5">
    <name type="scientific">Tsuneonella aeria</name>
    <dbReference type="NCBI Taxonomy" id="1837929"/>
    <lineage>
        <taxon>Bacteria</taxon>
        <taxon>Pseudomonadati</taxon>
        <taxon>Pseudomonadota</taxon>
        <taxon>Alphaproteobacteria</taxon>
        <taxon>Sphingomonadales</taxon>
        <taxon>Erythrobacteraceae</taxon>
        <taxon>Tsuneonella</taxon>
    </lineage>
</organism>
<dbReference type="AlphaFoldDB" id="A0A6I4TB69"/>
<dbReference type="Proteomes" id="UP000439522">
    <property type="component" value="Unassembled WGS sequence"/>
</dbReference>
<name>A0A6I4TB69_9SPHN</name>
<dbReference type="InterPro" id="IPR051911">
    <property type="entry name" value="SDR_oxidoreductase"/>
</dbReference>
<evidence type="ECO:0000313" key="4">
    <source>
        <dbReference type="EMBL" id="MXO74749.1"/>
    </source>
</evidence>
<dbReference type="CDD" id="cd05374">
    <property type="entry name" value="17beta-HSD-like_SDR_c"/>
    <property type="match status" value="1"/>
</dbReference>
<dbReference type="PRINTS" id="PR00081">
    <property type="entry name" value="GDHRDH"/>
</dbReference>
<sequence length="276" mass="29423">MSATWLITGCSTGIGREIAIAALEAGNRVAVTARKPGDVADIVERFGDRAKAIALDVSRPESVRDALEVTREWAGNVEVLVNNAGYGYISSIEEGSEAKVKDLFEVNFFGALRLIQAVLPAMRAARSGRIINISSLAGRISNPATGFYSSSKFAMEAMSEALAREVESLGIRVTALAPGMFRSDFSGRSLTTGDASIEDYRDGVHARMELVKSVDGRQAGDPAKLAEMVVKLAEMAAPPLQLIAGPDALAAITARMAEKQASMEQFSEWSSSTNFD</sequence>
<proteinExistence type="inferred from homology"/>
<comment type="similarity">
    <text evidence="1 3">Belongs to the short-chain dehydrogenases/reductases (SDR) family.</text>
</comment>
<evidence type="ECO:0000313" key="5">
    <source>
        <dbReference type="Proteomes" id="UP000439522"/>
    </source>
</evidence>
<dbReference type="InterPro" id="IPR020904">
    <property type="entry name" value="Sc_DH/Rdtase_CS"/>
</dbReference>
<evidence type="ECO:0000256" key="3">
    <source>
        <dbReference type="RuleBase" id="RU000363"/>
    </source>
</evidence>
<dbReference type="EMBL" id="WTZA01000001">
    <property type="protein sequence ID" value="MXO74749.1"/>
    <property type="molecule type" value="Genomic_DNA"/>
</dbReference>
<dbReference type="InterPro" id="IPR002347">
    <property type="entry name" value="SDR_fam"/>
</dbReference>
<dbReference type="Pfam" id="PF00106">
    <property type="entry name" value="adh_short"/>
    <property type="match status" value="1"/>
</dbReference>
<protein>
    <submittedName>
        <fullName evidence="4">SDR family NAD(P)-dependent oxidoreductase</fullName>
    </submittedName>
</protein>
<dbReference type="OrthoDB" id="9793825at2"/>
<evidence type="ECO:0000256" key="1">
    <source>
        <dbReference type="ARBA" id="ARBA00006484"/>
    </source>
</evidence>
<dbReference type="PANTHER" id="PTHR43976:SF16">
    <property type="entry name" value="SHORT-CHAIN DEHYDROGENASE_REDUCTASE FAMILY PROTEIN"/>
    <property type="match status" value="1"/>
</dbReference>
<keyword evidence="5" id="KW-1185">Reference proteome</keyword>
<dbReference type="PROSITE" id="PS00061">
    <property type="entry name" value="ADH_SHORT"/>
    <property type="match status" value="1"/>
</dbReference>
<dbReference type="NCBIfam" id="NF004824">
    <property type="entry name" value="PRK06180.1"/>
    <property type="match status" value="1"/>
</dbReference>
<dbReference type="PRINTS" id="PR00080">
    <property type="entry name" value="SDRFAMILY"/>
</dbReference>
<gene>
    <name evidence="4" type="ORF">GRI40_05880</name>
</gene>